<protein>
    <recommendedName>
        <fullName evidence="7">MYND-type domain-containing protein</fullName>
    </recommendedName>
</protein>
<organism evidence="8 9">
    <name type="scientific">Volvox africanus</name>
    <dbReference type="NCBI Taxonomy" id="51714"/>
    <lineage>
        <taxon>Eukaryota</taxon>
        <taxon>Viridiplantae</taxon>
        <taxon>Chlorophyta</taxon>
        <taxon>core chlorophytes</taxon>
        <taxon>Chlorophyceae</taxon>
        <taxon>CS clade</taxon>
        <taxon>Chlamydomonadales</taxon>
        <taxon>Volvocaceae</taxon>
        <taxon>Volvox</taxon>
    </lineage>
</organism>
<keyword evidence="1" id="KW-0479">Metal-binding</keyword>
<feature type="region of interest" description="Disordered" evidence="6">
    <location>
        <begin position="53"/>
        <end position="84"/>
    </location>
</feature>
<feature type="domain" description="MYND-type" evidence="7">
    <location>
        <begin position="193"/>
        <end position="237"/>
    </location>
</feature>
<feature type="compositionally biased region" description="Low complexity" evidence="6">
    <location>
        <begin position="275"/>
        <end position="289"/>
    </location>
</feature>
<dbReference type="Gene3D" id="6.10.140.2220">
    <property type="match status" value="1"/>
</dbReference>
<evidence type="ECO:0000256" key="3">
    <source>
        <dbReference type="ARBA" id="ARBA00022833"/>
    </source>
</evidence>
<feature type="compositionally biased region" description="Low complexity" evidence="6">
    <location>
        <begin position="325"/>
        <end position="336"/>
    </location>
</feature>
<evidence type="ECO:0000259" key="7">
    <source>
        <dbReference type="PROSITE" id="PS50865"/>
    </source>
</evidence>
<keyword evidence="9" id="KW-1185">Reference proteome</keyword>
<reference evidence="8 9" key="1">
    <citation type="journal article" date="2023" name="IScience">
        <title>Expanded male sex-determining region conserved during the evolution of homothallism in the green alga Volvox.</title>
        <authorList>
            <person name="Yamamoto K."/>
            <person name="Matsuzaki R."/>
            <person name="Mahakham W."/>
            <person name="Heman W."/>
            <person name="Sekimoto H."/>
            <person name="Kawachi M."/>
            <person name="Minakuchi Y."/>
            <person name="Toyoda A."/>
            <person name="Nozaki H."/>
        </authorList>
    </citation>
    <scope>NUCLEOTIDE SEQUENCE [LARGE SCALE GENOMIC DNA]</scope>
    <source>
        <strain evidence="8 9">NIES-4468</strain>
    </source>
</reference>
<evidence type="ECO:0000256" key="5">
    <source>
        <dbReference type="SAM" id="Coils"/>
    </source>
</evidence>
<comment type="caution">
    <text evidence="8">The sequence shown here is derived from an EMBL/GenBank/DDBJ whole genome shotgun (WGS) entry which is preliminary data.</text>
</comment>
<evidence type="ECO:0000256" key="2">
    <source>
        <dbReference type="ARBA" id="ARBA00022771"/>
    </source>
</evidence>
<feature type="region of interest" description="Disordered" evidence="6">
    <location>
        <begin position="274"/>
        <end position="339"/>
    </location>
</feature>
<evidence type="ECO:0000256" key="4">
    <source>
        <dbReference type="PROSITE-ProRule" id="PRU00134"/>
    </source>
</evidence>
<gene>
    <name evidence="8" type="ORF">VaNZ11_001601</name>
</gene>
<evidence type="ECO:0000256" key="6">
    <source>
        <dbReference type="SAM" id="MobiDB-lite"/>
    </source>
</evidence>
<keyword evidence="5" id="KW-0175">Coiled coil</keyword>
<proteinExistence type="predicted"/>
<evidence type="ECO:0000313" key="8">
    <source>
        <dbReference type="EMBL" id="GLI59664.1"/>
    </source>
</evidence>
<feature type="region of interest" description="Disordered" evidence="6">
    <location>
        <begin position="413"/>
        <end position="462"/>
    </location>
</feature>
<keyword evidence="2 4" id="KW-0863">Zinc-finger</keyword>
<dbReference type="SUPFAM" id="SSF144232">
    <property type="entry name" value="HIT/MYND zinc finger-like"/>
    <property type="match status" value="1"/>
</dbReference>
<dbReference type="Pfam" id="PF01753">
    <property type="entry name" value="zf-MYND"/>
    <property type="match status" value="1"/>
</dbReference>
<evidence type="ECO:0000313" key="9">
    <source>
        <dbReference type="Proteomes" id="UP001165090"/>
    </source>
</evidence>
<dbReference type="InterPro" id="IPR002893">
    <property type="entry name" value="Znf_MYND"/>
</dbReference>
<feature type="coiled-coil region" evidence="5">
    <location>
        <begin position="364"/>
        <end position="391"/>
    </location>
</feature>
<sequence length="462" mass="50371">MAEISYGRSDAVDYARQQPPYQRNRVDAQRWAQIAADNSVMAKKLLDIKREPPANFHAPRGYQSMRGGQGMRQERGGKAQSDMPDTQHYVAPTPWPPTAPAHQIVRQSKAKHEIDTANGYMAAKLRETYRHHGDSLMEQHKLGRGFDCNDRWAQRTALYDTDAAKLTAAIGGGLRVLDLEQASVPKSLGVAHCSGCGARCFYAADGVKLMRCRSCRAAWYCSEACAKLDFQSHKAICKYTTTGHWGPGGIRPAEDCWVANAAMAEIRNDLRRRAAAALAQRTPSASPSIGSPPSPPSSRRRQQLQEQEEVPQDQWRRRPPPGPGRPVSASSAAGSPRLRRSLAGSVTGVAEMHADALGREVETLYSLEAKYKQLREREIVAERELADVENRANHGLDGPRPCMYVIKRFAKPSDASAGAGGRPASAGPRLRSSGGGGRGGAGGEQGRKVQKKPAWQDTASFL</sequence>
<name>A0ABQ5RQ52_9CHLO</name>
<feature type="compositionally biased region" description="Low complexity" evidence="6">
    <location>
        <begin position="422"/>
        <end position="432"/>
    </location>
</feature>
<accession>A0ABQ5RQ52</accession>
<evidence type="ECO:0000256" key="1">
    <source>
        <dbReference type="ARBA" id="ARBA00022723"/>
    </source>
</evidence>
<feature type="compositionally biased region" description="Gly residues" evidence="6">
    <location>
        <begin position="433"/>
        <end position="444"/>
    </location>
</feature>
<keyword evidence="3" id="KW-0862">Zinc</keyword>
<dbReference type="EMBL" id="BSDZ01000004">
    <property type="protein sequence ID" value="GLI59664.1"/>
    <property type="molecule type" value="Genomic_DNA"/>
</dbReference>
<dbReference type="Proteomes" id="UP001165090">
    <property type="component" value="Unassembled WGS sequence"/>
</dbReference>
<dbReference type="PROSITE" id="PS50865">
    <property type="entry name" value="ZF_MYND_2"/>
    <property type="match status" value="1"/>
</dbReference>